<protein>
    <submittedName>
        <fullName evidence="2">Pyruvate kinase</fullName>
    </submittedName>
</protein>
<evidence type="ECO:0000313" key="2">
    <source>
        <dbReference type="EMBL" id="EPS57753.1"/>
    </source>
</evidence>
<dbReference type="GO" id="GO:0004743">
    <property type="term" value="F:pyruvate kinase activity"/>
    <property type="evidence" value="ECO:0007669"/>
    <property type="project" value="InterPro"/>
</dbReference>
<dbReference type="FunFam" id="3.40.1380.20:FF:000006">
    <property type="entry name" value="Pyruvate kinase"/>
    <property type="match status" value="1"/>
</dbReference>
<evidence type="ECO:0000259" key="1">
    <source>
        <dbReference type="Pfam" id="PF02887"/>
    </source>
</evidence>
<feature type="domain" description="Pyruvate kinase C-terminal" evidence="1">
    <location>
        <begin position="27"/>
        <end position="146"/>
    </location>
</feature>
<dbReference type="InterPro" id="IPR036918">
    <property type="entry name" value="Pyrv_Knase_C_sf"/>
</dbReference>
<dbReference type="Gene3D" id="3.40.1380.20">
    <property type="entry name" value="Pyruvate kinase, C-terminal domain"/>
    <property type="match status" value="1"/>
</dbReference>
<dbReference type="Pfam" id="PF02887">
    <property type="entry name" value="PK_C"/>
    <property type="match status" value="1"/>
</dbReference>
<keyword evidence="2" id="KW-0418">Kinase</keyword>
<sequence>QAEKVHNQELYFKKTMKSISQPLIHLESITSTAVRAAIKVKASAIICFTSSGRSARLIAKYRPTMPVLSVVIPRLKTNQLQWTLTGSFEARQTLIVRGLFPILADPRHSVRRLSAANESILKFALDHGRRAGIVKQHDRVVLCQKIGDAAVVQVIELQE</sequence>
<dbReference type="OrthoDB" id="108365at2759"/>
<dbReference type="Proteomes" id="UP000015453">
    <property type="component" value="Unassembled WGS sequence"/>
</dbReference>
<dbReference type="InterPro" id="IPR015795">
    <property type="entry name" value="Pyrv_Knase_C"/>
</dbReference>
<accession>S8D4Y4</accession>
<dbReference type="EMBL" id="AUSU01009882">
    <property type="protein sequence ID" value="EPS57753.1"/>
    <property type="molecule type" value="Genomic_DNA"/>
</dbReference>
<feature type="non-terminal residue" evidence="2">
    <location>
        <position position="1"/>
    </location>
</feature>
<dbReference type="GO" id="GO:0030955">
    <property type="term" value="F:potassium ion binding"/>
    <property type="evidence" value="ECO:0007669"/>
    <property type="project" value="InterPro"/>
</dbReference>
<proteinExistence type="predicted"/>
<dbReference type="AlphaFoldDB" id="S8D4Y4"/>
<reference evidence="2 3" key="1">
    <citation type="journal article" date="2013" name="BMC Genomics">
        <title>The miniature genome of a carnivorous plant Genlisea aurea contains a low number of genes and short non-coding sequences.</title>
        <authorList>
            <person name="Leushkin E.V."/>
            <person name="Sutormin R.A."/>
            <person name="Nabieva E.R."/>
            <person name="Penin A.A."/>
            <person name="Kondrashov A.S."/>
            <person name="Logacheva M.D."/>
        </authorList>
    </citation>
    <scope>NUCLEOTIDE SEQUENCE [LARGE SCALE GENOMIC DNA]</scope>
</reference>
<comment type="caution">
    <text evidence="2">The sequence shown here is derived from an EMBL/GenBank/DDBJ whole genome shotgun (WGS) entry which is preliminary data.</text>
</comment>
<gene>
    <name evidence="2" type="ORF">M569_17064</name>
</gene>
<keyword evidence="2" id="KW-0670">Pyruvate</keyword>
<dbReference type="SUPFAM" id="SSF52935">
    <property type="entry name" value="PK C-terminal domain-like"/>
    <property type="match status" value="1"/>
</dbReference>
<dbReference type="PANTHER" id="PTHR11817">
    <property type="entry name" value="PYRUVATE KINASE"/>
    <property type="match status" value="1"/>
</dbReference>
<keyword evidence="2" id="KW-0808">Transferase</keyword>
<organism evidence="2 3">
    <name type="scientific">Genlisea aurea</name>
    <dbReference type="NCBI Taxonomy" id="192259"/>
    <lineage>
        <taxon>Eukaryota</taxon>
        <taxon>Viridiplantae</taxon>
        <taxon>Streptophyta</taxon>
        <taxon>Embryophyta</taxon>
        <taxon>Tracheophyta</taxon>
        <taxon>Spermatophyta</taxon>
        <taxon>Magnoliopsida</taxon>
        <taxon>eudicotyledons</taxon>
        <taxon>Gunneridae</taxon>
        <taxon>Pentapetalae</taxon>
        <taxon>asterids</taxon>
        <taxon>lamiids</taxon>
        <taxon>Lamiales</taxon>
        <taxon>Lentibulariaceae</taxon>
        <taxon>Genlisea</taxon>
    </lineage>
</organism>
<keyword evidence="3" id="KW-1185">Reference proteome</keyword>
<evidence type="ECO:0000313" key="3">
    <source>
        <dbReference type="Proteomes" id="UP000015453"/>
    </source>
</evidence>
<dbReference type="InterPro" id="IPR001697">
    <property type="entry name" value="Pyr_Knase"/>
</dbReference>
<dbReference type="GO" id="GO:0000287">
    <property type="term" value="F:magnesium ion binding"/>
    <property type="evidence" value="ECO:0007669"/>
    <property type="project" value="InterPro"/>
</dbReference>
<name>S8D4Y4_9LAMI</name>
<dbReference type="GO" id="GO:0016301">
    <property type="term" value="F:kinase activity"/>
    <property type="evidence" value="ECO:0007669"/>
    <property type="project" value="UniProtKB-KW"/>
</dbReference>